<accession>A0A558RD17</accession>
<reference evidence="3 4" key="1">
    <citation type="submission" date="2019-07" db="EMBL/GenBank/DDBJ databases">
        <title>Sphingomonas solaris sp. nov., isolated from a solar panel from Boston, Massachusetts.</title>
        <authorList>
            <person name="Tanner K."/>
            <person name="Pascual J."/>
            <person name="Mancuso C."/>
            <person name="Pereto J."/>
            <person name="Khalil A."/>
            <person name="Vilanova C."/>
        </authorList>
    </citation>
    <scope>NUCLEOTIDE SEQUENCE [LARGE SCALE GENOMIC DNA]</scope>
    <source>
        <strain evidence="3 4">R4DWN</strain>
    </source>
</reference>
<dbReference type="InterPro" id="IPR036291">
    <property type="entry name" value="NAD(P)-bd_dom_sf"/>
</dbReference>
<gene>
    <name evidence="3" type="ORF">FOY91_01410</name>
</gene>
<dbReference type="OrthoDB" id="9785826at2"/>
<proteinExistence type="inferred from homology"/>
<dbReference type="PRINTS" id="PR00081">
    <property type="entry name" value="GDHRDH"/>
</dbReference>
<protein>
    <submittedName>
        <fullName evidence="3">SDR family NAD(P)-dependent oxidoreductase</fullName>
    </submittedName>
</protein>
<dbReference type="Pfam" id="PF00106">
    <property type="entry name" value="adh_short"/>
    <property type="match status" value="1"/>
</dbReference>
<dbReference type="Proteomes" id="UP000318681">
    <property type="component" value="Unassembled WGS sequence"/>
</dbReference>
<dbReference type="PRINTS" id="PR00080">
    <property type="entry name" value="SDRFAMILY"/>
</dbReference>
<dbReference type="Gene3D" id="3.40.50.720">
    <property type="entry name" value="NAD(P)-binding Rossmann-like Domain"/>
    <property type="match status" value="1"/>
</dbReference>
<dbReference type="InterPro" id="IPR052184">
    <property type="entry name" value="SDR_enzymes"/>
</dbReference>
<evidence type="ECO:0000313" key="3">
    <source>
        <dbReference type="EMBL" id="TVV77223.1"/>
    </source>
</evidence>
<dbReference type="InterPro" id="IPR020904">
    <property type="entry name" value="Sc_DH/Rdtase_CS"/>
</dbReference>
<sequence>MANVVITGASRGIGLELARHYAAAGDRVFAFCRDPAGAEALATLATSSSGRLTAHAMDVADDASVQGGAAALDGAAVDVLINNAGINPPGQGLAMTTEVFREVNEVMLIGPFRVLQAFLPNLERAGTARVMNVTSQIGASTWRHGGYYAYAAAKAGLNRLMRSMSVDVKARGILIGLVHPGFVQTDMGGSGADISPAQSAAGIAKGTAALTPETTGGFFDWTGAPHRW</sequence>
<evidence type="ECO:0000259" key="2">
    <source>
        <dbReference type="SMART" id="SM00822"/>
    </source>
</evidence>
<organism evidence="3 4">
    <name type="scientific">Alterirhizorhabdus solaris</name>
    <dbReference type="NCBI Taxonomy" id="2529389"/>
    <lineage>
        <taxon>Bacteria</taxon>
        <taxon>Pseudomonadati</taxon>
        <taxon>Pseudomonadota</taxon>
        <taxon>Alphaproteobacteria</taxon>
        <taxon>Sphingomonadales</taxon>
        <taxon>Rhizorhabdaceae</taxon>
        <taxon>Alterirhizorhabdus</taxon>
    </lineage>
</organism>
<dbReference type="PROSITE" id="PS00061">
    <property type="entry name" value="ADH_SHORT"/>
    <property type="match status" value="1"/>
</dbReference>
<evidence type="ECO:0000313" key="4">
    <source>
        <dbReference type="Proteomes" id="UP000318681"/>
    </source>
</evidence>
<dbReference type="PANTHER" id="PTHR45458">
    <property type="entry name" value="SHORT-CHAIN DEHYDROGENASE/REDUCTASE SDR"/>
    <property type="match status" value="1"/>
</dbReference>
<dbReference type="SMART" id="SM00822">
    <property type="entry name" value="PKS_KR"/>
    <property type="match status" value="1"/>
</dbReference>
<dbReference type="GO" id="GO:0016616">
    <property type="term" value="F:oxidoreductase activity, acting on the CH-OH group of donors, NAD or NADP as acceptor"/>
    <property type="evidence" value="ECO:0007669"/>
    <property type="project" value="TreeGrafter"/>
</dbReference>
<name>A0A558RD17_9SPHN</name>
<dbReference type="SUPFAM" id="SSF51735">
    <property type="entry name" value="NAD(P)-binding Rossmann-fold domains"/>
    <property type="match status" value="1"/>
</dbReference>
<dbReference type="PANTHER" id="PTHR45458:SF1">
    <property type="entry name" value="SHORT CHAIN DEHYDROGENASE"/>
    <property type="match status" value="1"/>
</dbReference>
<dbReference type="InterPro" id="IPR057326">
    <property type="entry name" value="KR_dom"/>
</dbReference>
<dbReference type="InterPro" id="IPR002347">
    <property type="entry name" value="SDR_fam"/>
</dbReference>
<comment type="similarity">
    <text evidence="1">Belongs to the short-chain dehydrogenases/reductases (SDR) family.</text>
</comment>
<dbReference type="RefSeq" id="WP_145147370.1">
    <property type="nucleotide sequence ID" value="NZ_VNIM01000003.1"/>
</dbReference>
<keyword evidence="4" id="KW-1185">Reference proteome</keyword>
<dbReference type="EMBL" id="VNIM01000003">
    <property type="protein sequence ID" value="TVV77223.1"/>
    <property type="molecule type" value="Genomic_DNA"/>
</dbReference>
<feature type="domain" description="Ketoreductase" evidence="2">
    <location>
        <begin position="2"/>
        <end position="181"/>
    </location>
</feature>
<evidence type="ECO:0000256" key="1">
    <source>
        <dbReference type="RuleBase" id="RU000363"/>
    </source>
</evidence>
<dbReference type="AlphaFoldDB" id="A0A558RD17"/>
<comment type="caution">
    <text evidence="3">The sequence shown here is derived from an EMBL/GenBank/DDBJ whole genome shotgun (WGS) entry which is preliminary data.</text>
</comment>